<accession>A0AAD6UVU2</accession>
<protein>
    <recommendedName>
        <fullName evidence="4">SH3 domain-containing protein</fullName>
    </recommendedName>
</protein>
<dbReference type="InterPro" id="IPR001452">
    <property type="entry name" value="SH3_domain"/>
</dbReference>
<keyword evidence="1 2" id="KW-0728">SH3 domain</keyword>
<dbReference type="InterPro" id="IPR036028">
    <property type="entry name" value="SH3-like_dom_sf"/>
</dbReference>
<organism evidence="5 6">
    <name type="scientific">Mycena pura</name>
    <dbReference type="NCBI Taxonomy" id="153505"/>
    <lineage>
        <taxon>Eukaryota</taxon>
        <taxon>Fungi</taxon>
        <taxon>Dikarya</taxon>
        <taxon>Basidiomycota</taxon>
        <taxon>Agaricomycotina</taxon>
        <taxon>Agaricomycetes</taxon>
        <taxon>Agaricomycetidae</taxon>
        <taxon>Agaricales</taxon>
        <taxon>Marasmiineae</taxon>
        <taxon>Mycenaceae</taxon>
        <taxon>Mycena</taxon>
    </lineage>
</organism>
<evidence type="ECO:0000313" key="5">
    <source>
        <dbReference type="EMBL" id="KAJ7191448.1"/>
    </source>
</evidence>
<evidence type="ECO:0000256" key="1">
    <source>
        <dbReference type="ARBA" id="ARBA00022443"/>
    </source>
</evidence>
<dbReference type="SUPFAM" id="SSF50044">
    <property type="entry name" value="SH3-domain"/>
    <property type="match status" value="1"/>
</dbReference>
<feature type="region of interest" description="Disordered" evidence="3">
    <location>
        <begin position="187"/>
        <end position="225"/>
    </location>
</feature>
<evidence type="ECO:0000313" key="6">
    <source>
        <dbReference type="Proteomes" id="UP001219525"/>
    </source>
</evidence>
<reference evidence="5" key="1">
    <citation type="submission" date="2023-03" db="EMBL/GenBank/DDBJ databases">
        <title>Massive genome expansion in bonnet fungi (Mycena s.s.) driven by repeated elements and novel gene families across ecological guilds.</title>
        <authorList>
            <consortium name="Lawrence Berkeley National Laboratory"/>
            <person name="Harder C.B."/>
            <person name="Miyauchi S."/>
            <person name="Viragh M."/>
            <person name="Kuo A."/>
            <person name="Thoen E."/>
            <person name="Andreopoulos B."/>
            <person name="Lu D."/>
            <person name="Skrede I."/>
            <person name="Drula E."/>
            <person name="Henrissat B."/>
            <person name="Morin E."/>
            <person name="Kohler A."/>
            <person name="Barry K."/>
            <person name="LaButti K."/>
            <person name="Morin E."/>
            <person name="Salamov A."/>
            <person name="Lipzen A."/>
            <person name="Mereny Z."/>
            <person name="Hegedus B."/>
            <person name="Baldrian P."/>
            <person name="Stursova M."/>
            <person name="Weitz H."/>
            <person name="Taylor A."/>
            <person name="Grigoriev I.V."/>
            <person name="Nagy L.G."/>
            <person name="Martin F."/>
            <person name="Kauserud H."/>
        </authorList>
    </citation>
    <scope>NUCLEOTIDE SEQUENCE</scope>
    <source>
        <strain evidence="5">9144</strain>
    </source>
</reference>
<dbReference type="Gene3D" id="2.30.30.40">
    <property type="entry name" value="SH3 Domains"/>
    <property type="match status" value="1"/>
</dbReference>
<proteinExistence type="predicted"/>
<dbReference type="Pfam" id="PF14604">
    <property type="entry name" value="SH3_9"/>
    <property type="match status" value="1"/>
</dbReference>
<comment type="caution">
    <text evidence="5">The sequence shown here is derived from an EMBL/GenBank/DDBJ whole genome shotgun (WGS) entry which is preliminary data.</text>
</comment>
<sequence length="268" mass="29248">LAKQPGSNKVATPITEWWTVRYEYTPDLPDELFIATGEVIRMLSEYTDGWALCENVRGKHGLVPVECLQPLRAGFLNDQGSVSLINNDALSDLSEDATFPSTPVSPGRETTTPAGNGTQRSDSCELPPRIISTDKVMRQVFHQFEIGSGNTTRLSQRLATVTEDISTTAITEFHKSCIESQKLISGQISGSWGPPDAERQAEDQEVHDVRGNKDPVSANGSAGNRDILDLGTPEVILQNLLAATEGLLEAFRLKRMAIERETPPPAYG</sequence>
<dbReference type="SMART" id="SM00326">
    <property type="entry name" value="SH3"/>
    <property type="match status" value="1"/>
</dbReference>
<keyword evidence="6" id="KW-1185">Reference proteome</keyword>
<feature type="compositionally biased region" description="Polar residues" evidence="3">
    <location>
        <begin position="99"/>
        <end position="121"/>
    </location>
</feature>
<feature type="non-terminal residue" evidence="5">
    <location>
        <position position="268"/>
    </location>
</feature>
<evidence type="ECO:0000256" key="2">
    <source>
        <dbReference type="PROSITE-ProRule" id="PRU00192"/>
    </source>
</evidence>
<evidence type="ECO:0000256" key="3">
    <source>
        <dbReference type="SAM" id="MobiDB-lite"/>
    </source>
</evidence>
<feature type="domain" description="SH3" evidence="4">
    <location>
        <begin position="13"/>
        <end position="73"/>
    </location>
</feature>
<dbReference type="EMBL" id="JARJCW010000132">
    <property type="protein sequence ID" value="KAJ7191448.1"/>
    <property type="molecule type" value="Genomic_DNA"/>
</dbReference>
<feature type="region of interest" description="Disordered" evidence="3">
    <location>
        <begin position="95"/>
        <end position="126"/>
    </location>
</feature>
<feature type="compositionally biased region" description="Basic and acidic residues" evidence="3">
    <location>
        <begin position="196"/>
        <end position="213"/>
    </location>
</feature>
<dbReference type="Proteomes" id="UP001219525">
    <property type="component" value="Unassembled WGS sequence"/>
</dbReference>
<dbReference type="AlphaFoldDB" id="A0AAD6UVU2"/>
<name>A0AAD6UVU2_9AGAR</name>
<feature type="non-terminal residue" evidence="5">
    <location>
        <position position="1"/>
    </location>
</feature>
<gene>
    <name evidence="5" type="ORF">GGX14DRAFT_39597</name>
</gene>
<dbReference type="PROSITE" id="PS50002">
    <property type="entry name" value="SH3"/>
    <property type="match status" value="1"/>
</dbReference>
<evidence type="ECO:0000259" key="4">
    <source>
        <dbReference type="PROSITE" id="PS50002"/>
    </source>
</evidence>